<keyword evidence="1" id="KW-0812">Transmembrane</keyword>
<reference evidence="2 3" key="1">
    <citation type="submission" date="2024-06" db="EMBL/GenBank/DDBJ databases">
        <title>The Natural Products Discovery Center: Release of the First 8490 Sequenced Strains for Exploring Actinobacteria Biosynthetic Diversity.</title>
        <authorList>
            <person name="Kalkreuter E."/>
            <person name="Kautsar S.A."/>
            <person name="Yang D."/>
            <person name="Bader C.D."/>
            <person name="Teijaro C.N."/>
            <person name="Fluegel L."/>
            <person name="Davis C.M."/>
            <person name="Simpson J.R."/>
            <person name="Lauterbach L."/>
            <person name="Steele A.D."/>
            <person name="Gui C."/>
            <person name="Meng S."/>
            <person name="Li G."/>
            <person name="Viehrig K."/>
            <person name="Ye F."/>
            <person name="Su P."/>
            <person name="Kiefer A.F."/>
            <person name="Nichols A."/>
            <person name="Cepeda A.J."/>
            <person name="Yan W."/>
            <person name="Fan B."/>
            <person name="Jiang Y."/>
            <person name="Adhikari A."/>
            <person name="Zheng C.-J."/>
            <person name="Schuster L."/>
            <person name="Cowan T.M."/>
            <person name="Smanski M.J."/>
            <person name="Chevrette M.G."/>
            <person name="De Carvalho L.P.S."/>
            <person name="Shen B."/>
        </authorList>
    </citation>
    <scope>NUCLEOTIDE SEQUENCE [LARGE SCALE GENOMIC DNA]</scope>
    <source>
        <strain evidence="2 3">NPDC046851</strain>
    </source>
</reference>
<protein>
    <recommendedName>
        <fullName evidence="4">Integral membrane protein</fullName>
    </recommendedName>
</protein>
<gene>
    <name evidence="2" type="ORF">ABZ931_24065</name>
</gene>
<evidence type="ECO:0000256" key="1">
    <source>
        <dbReference type="SAM" id="Phobius"/>
    </source>
</evidence>
<feature type="transmembrane region" description="Helical" evidence="1">
    <location>
        <begin position="69"/>
        <end position="86"/>
    </location>
</feature>
<feature type="transmembrane region" description="Helical" evidence="1">
    <location>
        <begin position="98"/>
        <end position="116"/>
    </location>
</feature>
<keyword evidence="3" id="KW-1185">Reference proteome</keyword>
<dbReference type="RefSeq" id="WP_359698078.1">
    <property type="nucleotide sequence ID" value="NZ_JBEYXT010000121.1"/>
</dbReference>
<evidence type="ECO:0008006" key="4">
    <source>
        <dbReference type="Google" id="ProtNLM"/>
    </source>
</evidence>
<organism evidence="2 3">
    <name type="scientific">Streptomyces neyagawaensis</name>
    <dbReference type="NCBI Taxonomy" id="42238"/>
    <lineage>
        <taxon>Bacteria</taxon>
        <taxon>Bacillati</taxon>
        <taxon>Actinomycetota</taxon>
        <taxon>Actinomycetes</taxon>
        <taxon>Kitasatosporales</taxon>
        <taxon>Streptomycetaceae</taxon>
        <taxon>Streptomyces</taxon>
    </lineage>
</organism>
<dbReference type="EMBL" id="JBEYXT010000121">
    <property type="protein sequence ID" value="MEU6804059.1"/>
    <property type="molecule type" value="Genomic_DNA"/>
</dbReference>
<sequence length="151" mass="15976">MAQLVVAGAVFLATAGMRDDHGIGFAGGALTWAPQVLLLIVLAGYLHWLLFTLPTMALARLLAAPPWTALRAALGAAAVTAAHMAWARSVWDVPVGWTVAWIAGPGLLPVTAAWYAHHRSLGWGAAGMRNVRGVVLDGRESPPSRREGHPY</sequence>
<name>A0ABV3B3N6_9ACTN</name>
<comment type="caution">
    <text evidence="2">The sequence shown here is derived from an EMBL/GenBank/DDBJ whole genome shotgun (WGS) entry which is preliminary data.</text>
</comment>
<evidence type="ECO:0000313" key="3">
    <source>
        <dbReference type="Proteomes" id="UP001551189"/>
    </source>
</evidence>
<dbReference type="Proteomes" id="UP001551189">
    <property type="component" value="Unassembled WGS sequence"/>
</dbReference>
<feature type="transmembrane region" description="Helical" evidence="1">
    <location>
        <begin position="36"/>
        <end position="57"/>
    </location>
</feature>
<keyword evidence="1" id="KW-0472">Membrane</keyword>
<accession>A0ABV3B3N6</accession>
<proteinExistence type="predicted"/>
<keyword evidence="1" id="KW-1133">Transmembrane helix</keyword>
<evidence type="ECO:0000313" key="2">
    <source>
        <dbReference type="EMBL" id="MEU6804059.1"/>
    </source>
</evidence>